<dbReference type="AlphaFoldDB" id="A0AAN9UT59"/>
<dbReference type="SUPFAM" id="SSF56219">
    <property type="entry name" value="DNase I-like"/>
    <property type="match status" value="1"/>
</dbReference>
<dbReference type="Proteomes" id="UP001320420">
    <property type="component" value="Unassembled WGS sequence"/>
</dbReference>
<gene>
    <name evidence="4" type="ORF">SLS62_005070</name>
</gene>
<evidence type="ECO:0000256" key="1">
    <source>
        <dbReference type="SAM" id="MobiDB-lite"/>
    </source>
</evidence>
<dbReference type="Pfam" id="PF03372">
    <property type="entry name" value="Exo_endo_phos"/>
    <property type="match status" value="1"/>
</dbReference>
<accession>A0AAN9UT59</accession>
<dbReference type="InterPro" id="IPR036869">
    <property type="entry name" value="J_dom_sf"/>
</dbReference>
<dbReference type="CDD" id="cd06257">
    <property type="entry name" value="DnaJ"/>
    <property type="match status" value="1"/>
</dbReference>
<dbReference type="InterPro" id="IPR001623">
    <property type="entry name" value="DnaJ_domain"/>
</dbReference>
<feature type="domain" description="J" evidence="3">
    <location>
        <begin position="605"/>
        <end position="670"/>
    </location>
</feature>
<feature type="chain" id="PRO_5043029629" description="J domain-containing protein" evidence="2">
    <location>
        <begin position="26"/>
        <end position="720"/>
    </location>
</feature>
<dbReference type="CDD" id="cd04486">
    <property type="entry name" value="YhcR_OBF_like"/>
    <property type="match status" value="1"/>
</dbReference>
<dbReference type="InterPro" id="IPR005135">
    <property type="entry name" value="Endo/exonuclease/phosphatase"/>
</dbReference>
<feature type="region of interest" description="Disordered" evidence="1">
    <location>
        <begin position="477"/>
        <end position="498"/>
    </location>
</feature>
<dbReference type="Gene3D" id="1.10.287.110">
    <property type="entry name" value="DnaJ domain"/>
    <property type="match status" value="1"/>
</dbReference>
<dbReference type="GO" id="GO:0003824">
    <property type="term" value="F:catalytic activity"/>
    <property type="evidence" value="ECO:0007669"/>
    <property type="project" value="InterPro"/>
</dbReference>
<dbReference type="Pfam" id="PF00226">
    <property type="entry name" value="DnaJ"/>
    <property type="match status" value="1"/>
</dbReference>
<dbReference type="PROSITE" id="PS50076">
    <property type="entry name" value="DNAJ_2"/>
    <property type="match status" value="1"/>
</dbReference>
<reference evidence="4 5" key="1">
    <citation type="submission" date="2024-02" db="EMBL/GenBank/DDBJ databases">
        <title>De novo assembly and annotation of 12 fungi associated with fruit tree decline syndrome in Ontario, Canada.</title>
        <authorList>
            <person name="Sulman M."/>
            <person name="Ellouze W."/>
            <person name="Ilyukhin E."/>
        </authorList>
    </citation>
    <scope>NUCLEOTIDE SEQUENCE [LARGE SCALE GENOMIC DNA]</scope>
    <source>
        <strain evidence="4 5">M11/M66-122</strain>
    </source>
</reference>
<dbReference type="InterPro" id="IPR036691">
    <property type="entry name" value="Endo/exonu/phosph_ase_sf"/>
</dbReference>
<organism evidence="4 5">
    <name type="scientific">Diatrype stigma</name>
    <dbReference type="NCBI Taxonomy" id="117547"/>
    <lineage>
        <taxon>Eukaryota</taxon>
        <taxon>Fungi</taxon>
        <taxon>Dikarya</taxon>
        <taxon>Ascomycota</taxon>
        <taxon>Pezizomycotina</taxon>
        <taxon>Sordariomycetes</taxon>
        <taxon>Xylariomycetidae</taxon>
        <taxon>Xylariales</taxon>
        <taxon>Diatrypaceae</taxon>
        <taxon>Diatrype</taxon>
    </lineage>
</organism>
<keyword evidence="2" id="KW-0732">Signal</keyword>
<protein>
    <recommendedName>
        <fullName evidence="3">J domain-containing protein</fullName>
    </recommendedName>
</protein>
<dbReference type="SUPFAM" id="SSF46565">
    <property type="entry name" value="Chaperone J-domain"/>
    <property type="match status" value="1"/>
</dbReference>
<dbReference type="PANTHER" id="PTHR42834:SF1">
    <property type="entry name" value="ENDONUCLEASE_EXONUCLEASE_PHOSPHATASE FAMILY PROTEIN (AFU_ORTHOLOGUE AFUA_3G09210)"/>
    <property type="match status" value="1"/>
</dbReference>
<evidence type="ECO:0000313" key="5">
    <source>
        <dbReference type="Proteomes" id="UP001320420"/>
    </source>
</evidence>
<evidence type="ECO:0000256" key="2">
    <source>
        <dbReference type="SAM" id="SignalP"/>
    </source>
</evidence>
<comment type="caution">
    <text evidence="4">The sequence shown here is derived from an EMBL/GenBank/DDBJ whole genome shotgun (WGS) entry which is preliminary data.</text>
</comment>
<proteinExistence type="predicted"/>
<evidence type="ECO:0000313" key="4">
    <source>
        <dbReference type="EMBL" id="KAK7752911.1"/>
    </source>
</evidence>
<dbReference type="Gene3D" id="3.60.10.10">
    <property type="entry name" value="Endonuclease/exonuclease/phosphatase"/>
    <property type="match status" value="1"/>
</dbReference>
<keyword evidence="5" id="KW-1185">Reference proteome</keyword>
<dbReference type="EMBL" id="JAKJXP020000033">
    <property type="protein sequence ID" value="KAK7752911.1"/>
    <property type="molecule type" value="Genomic_DNA"/>
</dbReference>
<sequence>MKASAPLSRFAASLLPLLLATGASAETISEINGNRFLSPLNGKNVTDVQGVVTAKGPSGIWLQSVNGTSDAGVSSGIYVFNSALAKNTSISVGDVLVLDGRVTEYRSDSAYLYLTEIDTPTITAVLDQGVTIDPVVIGETVIPPTQQYSSLDDGDVFGVPNNQSLISVENPVLDPESYGLDFWESLSGMLVTIKNPRCVGRVNQYGDTWVVGDWKTTGDNDRTGLTITSKDGNPETILIGEPLDGSDNPSDTKLGDKLGTIIGVVTQVYGFYTILPLTNITVVDSLSPKVSEPTSLTSDGSCSGITFGGYNVENFAPNDTAHVQAVAEHIATYMKSPDLLAVQEIQDNNGETDDGTVDSAETLATLASAIAALDGGATYNYTYINPVNDEDGGAPGGNIRVAYLYKADVLRLKDANPGNATAANEVLAGPALKYNPGRIDPTNKAWENSRKPLAAAWEIIDGGATLFSVNVHWGSKGGSSSTHGDARPPVNGGVEDRQAQAEATAAFVADILSEDPNAYVITAGDFNEFGVVKPVIDFASITGLEDINVVTGVNETERYSYLYDGNSQELDHIFISPALAKDSTKFDRLHLNTWVAYDDQAPTTDLYTVLGVPRIGSESSIRKATHSPSLSAHPDRAVDSVDAHNRYIQFLEAFRVSRDTAKRQAHDLKRREDNPESFFANMCMRAEVAYQLHGMTTKCLNKPVDHTVSPMTIYTLGFDD</sequence>
<dbReference type="PANTHER" id="PTHR42834">
    <property type="entry name" value="ENDONUCLEASE/EXONUCLEASE/PHOSPHATASE FAMILY PROTEIN (AFU_ORTHOLOGUE AFUA_3G09210)"/>
    <property type="match status" value="1"/>
</dbReference>
<name>A0AAN9UT59_9PEZI</name>
<feature type="signal peptide" evidence="2">
    <location>
        <begin position="1"/>
        <end position="25"/>
    </location>
</feature>
<evidence type="ECO:0000259" key="3">
    <source>
        <dbReference type="PROSITE" id="PS50076"/>
    </source>
</evidence>